<dbReference type="InParanoid" id="A0A165MNA0"/>
<evidence type="ECO:0000313" key="1">
    <source>
        <dbReference type="EMBL" id="KZV99516.1"/>
    </source>
</evidence>
<keyword evidence="2" id="KW-1185">Reference proteome</keyword>
<dbReference type="Gene3D" id="3.20.20.80">
    <property type="entry name" value="Glycosidases"/>
    <property type="match status" value="1"/>
</dbReference>
<evidence type="ECO:0008006" key="3">
    <source>
        <dbReference type="Google" id="ProtNLM"/>
    </source>
</evidence>
<dbReference type="EMBL" id="KV425909">
    <property type="protein sequence ID" value="KZV99516.1"/>
    <property type="molecule type" value="Genomic_DNA"/>
</dbReference>
<dbReference type="Proteomes" id="UP000077266">
    <property type="component" value="Unassembled WGS sequence"/>
</dbReference>
<dbReference type="STRING" id="1314781.A0A165MNA0"/>
<evidence type="ECO:0000313" key="2">
    <source>
        <dbReference type="Proteomes" id="UP000077266"/>
    </source>
</evidence>
<dbReference type="InterPro" id="IPR017853">
    <property type="entry name" value="GH"/>
</dbReference>
<reference evidence="1 2" key="1">
    <citation type="journal article" date="2016" name="Mol. Biol. Evol.">
        <title>Comparative Genomics of Early-Diverging Mushroom-Forming Fungi Provides Insights into the Origins of Lignocellulose Decay Capabilities.</title>
        <authorList>
            <person name="Nagy L.G."/>
            <person name="Riley R."/>
            <person name="Tritt A."/>
            <person name="Adam C."/>
            <person name="Daum C."/>
            <person name="Floudas D."/>
            <person name="Sun H."/>
            <person name="Yadav J.S."/>
            <person name="Pangilinan J."/>
            <person name="Larsson K.H."/>
            <person name="Matsuura K."/>
            <person name="Barry K."/>
            <person name="Labutti K."/>
            <person name="Kuo R."/>
            <person name="Ohm R.A."/>
            <person name="Bhattacharya S.S."/>
            <person name="Shirouzu T."/>
            <person name="Yoshinaga Y."/>
            <person name="Martin F.M."/>
            <person name="Grigoriev I.V."/>
            <person name="Hibbett D.S."/>
        </authorList>
    </citation>
    <scope>NUCLEOTIDE SEQUENCE [LARGE SCALE GENOMIC DNA]</scope>
    <source>
        <strain evidence="1 2">HHB12029</strain>
    </source>
</reference>
<organism evidence="1 2">
    <name type="scientific">Exidia glandulosa HHB12029</name>
    <dbReference type="NCBI Taxonomy" id="1314781"/>
    <lineage>
        <taxon>Eukaryota</taxon>
        <taxon>Fungi</taxon>
        <taxon>Dikarya</taxon>
        <taxon>Basidiomycota</taxon>
        <taxon>Agaricomycotina</taxon>
        <taxon>Agaricomycetes</taxon>
        <taxon>Auriculariales</taxon>
        <taxon>Exidiaceae</taxon>
        <taxon>Exidia</taxon>
    </lineage>
</organism>
<name>A0A165MNA0_EXIGL</name>
<dbReference type="SUPFAM" id="SSF51445">
    <property type="entry name" value="(Trans)glycosidases"/>
    <property type="match status" value="1"/>
</dbReference>
<accession>A0A165MNA0</accession>
<sequence length="402" mass="42906">MHVGKRTAASRPHLLAGILDLTNAQPVNYIPLEQVSFEWDVIILAWGEWPTLFNLDPADPEVQGACLYESPSFYMPEHHSPFSVSLPVCPGGVLETDFLAAITKKIGDGTDVLFHVGGTLTSNRGLLRLTASSDVDTFVKNIGIVVKKYALNGVNINLRDASCDVSNLDVDFRYPVDAWSLNLISAVKQLRAVQGTDFVLSVAVDLSFDDAGAILGQASCITVMHALRDVVSFFVVRPQPSSPGGPLVDLNGQPQRQGTTDYVVATIDKLLNGASINSSLEILPPFQPEQLLFLVSASQSAANDSWVPTEQLTAAYSCITDVQMCGEYKPRSGPSPAFRGVFADTINLDFSNHNALASALSPVIHSEGAAPSGSAPSGSAPTASQTSSVVDLSVPLRLLWEL</sequence>
<dbReference type="OrthoDB" id="73875at2759"/>
<gene>
    <name evidence="1" type="ORF">EXIGLDRAFT_746123</name>
</gene>
<dbReference type="AlphaFoldDB" id="A0A165MNA0"/>
<protein>
    <recommendedName>
        <fullName evidence="3">Chitinase</fullName>
    </recommendedName>
</protein>
<proteinExistence type="predicted"/>